<dbReference type="KEGG" id="sapo:SAPIO_CDS3948"/>
<gene>
    <name evidence="2" type="ORF">SAPIO_CDS3948</name>
</gene>
<dbReference type="VEuPathDB" id="FungiDB:SAPIO_CDS3948"/>
<keyword evidence="3" id="KW-1185">Reference proteome</keyword>
<feature type="compositionally biased region" description="Basic and acidic residues" evidence="1">
    <location>
        <begin position="123"/>
        <end position="132"/>
    </location>
</feature>
<feature type="region of interest" description="Disordered" evidence="1">
    <location>
        <begin position="108"/>
        <end position="139"/>
    </location>
</feature>
<evidence type="ECO:0000313" key="2">
    <source>
        <dbReference type="EMBL" id="KEZ43799.1"/>
    </source>
</evidence>
<dbReference type="SUPFAM" id="SSF55648">
    <property type="entry name" value="beta-lactamase-inhibitor protein, BLIP"/>
    <property type="match status" value="1"/>
</dbReference>
<dbReference type="EMBL" id="JOWA01000090">
    <property type="protein sequence ID" value="KEZ43799.1"/>
    <property type="molecule type" value="Genomic_DNA"/>
</dbReference>
<dbReference type="RefSeq" id="XP_016643598.1">
    <property type="nucleotide sequence ID" value="XM_016786622.1"/>
</dbReference>
<accession>A0A084G8Y7</accession>
<dbReference type="Proteomes" id="UP000028545">
    <property type="component" value="Unassembled WGS sequence"/>
</dbReference>
<evidence type="ECO:0000313" key="3">
    <source>
        <dbReference type="Proteomes" id="UP000028545"/>
    </source>
</evidence>
<comment type="caution">
    <text evidence="2">The sequence shown here is derived from an EMBL/GenBank/DDBJ whole genome shotgun (WGS) entry which is preliminary data.</text>
</comment>
<protein>
    <submittedName>
        <fullName evidence="2">Uncharacterized protein</fullName>
    </submittedName>
</protein>
<name>A0A084G8Y7_PSEDA</name>
<reference evidence="2 3" key="1">
    <citation type="journal article" date="2014" name="Genome Announc.">
        <title>Draft genome sequence of the pathogenic fungus Scedosporium apiospermum.</title>
        <authorList>
            <person name="Vandeputte P."/>
            <person name="Ghamrawi S."/>
            <person name="Rechenmann M."/>
            <person name="Iltis A."/>
            <person name="Giraud S."/>
            <person name="Fleury M."/>
            <person name="Thornton C."/>
            <person name="Delhaes L."/>
            <person name="Meyer W."/>
            <person name="Papon N."/>
            <person name="Bouchara J.P."/>
        </authorList>
    </citation>
    <scope>NUCLEOTIDE SEQUENCE [LARGE SCALE GENOMIC DNA]</scope>
    <source>
        <strain evidence="2 3">IHEM 14462</strain>
    </source>
</reference>
<organism evidence="2 3">
    <name type="scientific">Pseudallescheria apiosperma</name>
    <name type="common">Scedosporium apiospermum</name>
    <dbReference type="NCBI Taxonomy" id="563466"/>
    <lineage>
        <taxon>Eukaryota</taxon>
        <taxon>Fungi</taxon>
        <taxon>Dikarya</taxon>
        <taxon>Ascomycota</taxon>
        <taxon>Pezizomycotina</taxon>
        <taxon>Sordariomycetes</taxon>
        <taxon>Hypocreomycetidae</taxon>
        <taxon>Microascales</taxon>
        <taxon>Microascaceae</taxon>
        <taxon>Scedosporium</taxon>
    </lineage>
</organism>
<evidence type="ECO:0000256" key="1">
    <source>
        <dbReference type="SAM" id="MobiDB-lite"/>
    </source>
</evidence>
<dbReference type="AlphaFoldDB" id="A0A084G8Y7"/>
<dbReference type="InterPro" id="IPR024221">
    <property type="entry name" value="BLIP_dom_sf"/>
</dbReference>
<dbReference type="GeneID" id="27723020"/>
<sequence>MDPYTTQTRPYQMGSATYNVLVSDSRNPVSYPDAGYTIGANKKMRCVGVDEYSGAQELSVSAYIQFNDGHEVSKRRVRAEVDVLEDTAIFSYLAAAVEPAWPQGYGVSLVGGRDGDSSGTSGDKCRSARDRPSGAYRPT</sequence>
<dbReference type="HOGENOM" id="CLU_1846255_0_0_1"/>
<proteinExistence type="predicted"/>